<feature type="compositionally biased region" description="Low complexity" evidence="12">
    <location>
        <begin position="8"/>
        <end position="19"/>
    </location>
</feature>
<dbReference type="GO" id="GO:0050660">
    <property type="term" value="F:flavin adenine dinucleotide binding"/>
    <property type="evidence" value="ECO:0007669"/>
    <property type="project" value="InterPro"/>
</dbReference>
<gene>
    <name evidence="15" type="ORF">E3P86_01680</name>
    <name evidence="14" type="ORF">E3P90_03615</name>
</gene>
<dbReference type="PIRSF" id="PIRSF006621">
    <property type="entry name" value="Dus"/>
    <property type="match status" value="1"/>
</dbReference>
<dbReference type="InterPro" id="IPR001269">
    <property type="entry name" value="DUS_fam"/>
</dbReference>
<proteinExistence type="inferred from homology"/>
<name>A0A4T0H270_WALIC</name>
<dbReference type="Proteomes" id="UP000306954">
    <property type="component" value="Unassembled WGS sequence"/>
</dbReference>
<dbReference type="InterPro" id="IPR035587">
    <property type="entry name" value="DUS-like_FMN-bd"/>
</dbReference>
<evidence type="ECO:0000256" key="3">
    <source>
        <dbReference type="ARBA" id="ARBA00022643"/>
    </source>
</evidence>
<dbReference type="EC" id="1.3.1.-" evidence="9"/>
<dbReference type="EMBL" id="SPOF01000055">
    <property type="protein sequence ID" value="TIB08647.1"/>
    <property type="molecule type" value="Genomic_DNA"/>
</dbReference>
<evidence type="ECO:0000313" key="16">
    <source>
        <dbReference type="Proteomes" id="UP000306954"/>
    </source>
</evidence>
<evidence type="ECO:0000256" key="10">
    <source>
        <dbReference type="PIRSR" id="PIRSR006621-1"/>
    </source>
</evidence>
<evidence type="ECO:0000313" key="14">
    <source>
        <dbReference type="EMBL" id="TIB08647.1"/>
    </source>
</evidence>
<comment type="similarity">
    <text evidence="9">Belongs to the dus family.</text>
</comment>
<dbReference type="Pfam" id="PF01207">
    <property type="entry name" value="Dus"/>
    <property type="match status" value="1"/>
</dbReference>
<reference evidence="16 17" key="1">
    <citation type="submission" date="2019-03" db="EMBL/GenBank/DDBJ databases">
        <title>Sequencing 23 genomes of Wallemia ichthyophaga.</title>
        <authorList>
            <person name="Gostincar C."/>
        </authorList>
    </citation>
    <scope>NUCLEOTIDE SEQUENCE [LARGE SCALE GENOMIC DNA]</scope>
    <source>
        <strain evidence="15 17">EXF-6200</strain>
        <strain evidence="14 16">EXF-8621</strain>
    </source>
</reference>
<feature type="domain" description="DUS-like FMN-binding" evidence="13">
    <location>
        <begin position="37"/>
        <end position="325"/>
    </location>
</feature>
<comment type="function">
    <text evidence="9">Catalyzes the synthesis of dihydrouridine, a modified base found in the D-loop of most tRNAs.</text>
</comment>
<keyword evidence="5 9" id="KW-0819">tRNA processing</keyword>
<keyword evidence="6 9" id="KW-0560">Oxidoreductase</keyword>
<evidence type="ECO:0000313" key="17">
    <source>
        <dbReference type="Proteomes" id="UP000310689"/>
    </source>
</evidence>
<sequence>MSQPQRVQSQTDSQSQPQPLQIPPAELLAEYSAWTVQAPMVRYSKLPFRELCGGYNTHITYTPMMLSTEFSRSEYARASDFSTSSSERGVFELRRRRTAGWHDEAFEKHSQLTRGALIAQFAASEPVPFMQSAELIAPYVDAIDLNTGCPTSWAYAEGIGGALLRRPETVRDIIRTTHDRLGSSLPVTVKIRIDQDEKRTEQLIRNAVAAGVSLVGIHGRYRTQASTSPVNLDGVRLAQSFSDVPTISNGDAWSLDESLRIRDVTGCNGVMSARGILSNPAMFAGYNETPMECVDKFIDLAIAYGLPFPLFHRHLAYMLESRMSKSQRLSWHTLHSIPGALDWIHEQPL</sequence>
<evidence type="ECO:0000256" key="5">
    <source>
        <dbReference type="ARBA" id="ARBA00022694"/>
    </source>
</evidence>
<dbReference type="GO" id="GO:0017150">
    <property type="term" value="F:tRNA dihydrouridine synthase activity"/>
    <property type="evidence" value="ECO:0007669"/>
    <property type="project" value="InterPro"/>
</dbReference>
<evidence type="ECO:0000313" key="15">
    <source>
        <dbReference type="EMBL" id="TIB38351.1"/>
    </source>
</evidence>
<dbReference type="SUPFAM" id="SSF51395">
    <property type="entry name" value="FMN-linked oxidoreductases"/>
    <property type="match status" value="1"/>
</dbReference>
<dbReference type="PANTHER" id="PTHR11082">
    <property type="entry name" value="TRNA-DIHYDROURIDINE SYNTHASE"/>
    <property type="match status" value="1"/>
</dbReference>
<keyword evidence="4" id="KW-0507">mRNA processing</keyword>
<evidence type="ECO:0000256" key="1">
    <source>
        <dbReference type="ARBA" id="ARBA00001917"/>
    </source>
</evidence>
<dbReference type="Proteomes" id="UP000310689">
    <property type="component" value="Unassembled WGS sequence"/>
</dbReference>
<keyword evidence="2 9" id="KW-0285">Flavoprotein</keyword>
<feature type="binding site" evidence="11">
    <location>
        <position position="120"/>
    </location>
    <ligand>
        <name>FMN</name>
        <dbReference type="ChEBI" id="CHEBI:58210"/>
    </ligand>
</feature>
<dbReference type="InterPro" id="IPR018517">
    <property type="entry name" value="tRNA_hU_synthase_CS"/>
</dbReference>
<dbReference type="GO" id="GO:0006397">
    <property type="term" value="P:mRNA processing"/>
    <property type="evidence" value="ECO:0007669"/>
    <property type="project" value="UniProtKB-KW"/>
</dbReference>
<comment type="catalytic activity">
    <reaction evidence="7">
        <text>a 5,6-dihydrouridine in mRNA + NAD(+) = a uridine in mRNA + NADH + H(+)</text>
        <dbReference type="Rhea" id="RHEA:69851"/>
        <dbReference type="Rhea" id="RHEA-COMP:14658"/>
        <dbReference type="Rhea" id="RHEA-COMP:17789"/>
        <dbReference type="ChEBI" id="CHEBI:15378"/>
        <dbReference type="ChEBI" id="CHEBI:57540"/>
        <dbReference type="ChEBI" id="CHEBI:57945"/>
        <dbReference type="ChEBI" id="CHEBI:65315"/>
        <dbReference type="ChEBI" id="CHEBI:74443"/>
    </reaction>
    <physiologicalReaction direction="right-to-left" evidence="7">
        <dbReference type="Rhea" id="RHEA:69853"/>
    </physiologicalReaction>
</comment>
<evidence type="ECO:0000259" key="13">
    <source>
        <dbReference type="Pfam" id="PF01207"/>
    </source>
</evidence>
<dbReference type="InterPro" id="IPR013785">
    <property type="entry name" value="Aldolase_TIM"/>
</dbReference>
<feature type="active site" description="Proton donor" evidence="10">
    <location>
        <position position="149"/>
    </location>
</feature>
<dbReference type="PANTHER" id="PTHR11082:SF31">
    <property type="entry name" value="TRNA-DIHYDROURIDINE(20A_20B) SYNTHASE [NAD(P)+]-LIKE"/>
    <property type="match status" value="1"/>
</dbReference>
<evidence type="ECO:0000256" key="8">
    <source>
        <dbReference type="ARBA" id="ARBA00049447"/>
    </source>
</evidence>
<dbReference type="CDD" id="cd02801">
    <property type="entry name" value="DUS_like_FMN"/>
    <property type="match status" value="1"/>
</dbReference>
<organism evidence="14 16">
    <name type="scientific">Wallemia ichthyophaga</name>
    <dbReference type="NCBI Taxonomy" id="245174"/>
    <lineage>
        <taxon>Eukaryota</taxon>
        <taxon>Fungi</taxon>
        <taxon>Dikarya</taxon>
        <taxon>Basidiomycota</taxon>
        <taxon>Wallemiomycotina</taxon>
        <taxon>Wallemiomycetes</taxon>
        <taxon>Wallemiales</taxon>
        <taxon>Wallemiaceae</taxon>
        <taxon>Wallemia</taxon>
    </lineage>
</organism>
<dbReference type="Gene3D" id="3.20.20.70">
    <property type="entry name" value="Aldolase class I"/>
    <property type="match status" value="1"/>
</dbReference>
<keyword evidence="11" id="KW-0547">Nucleotide-binding</keyword>
<comment type="cofactor">
    <cofactor evidence="1 9 11">
        <name>FMN</name>
        <dbReference type="ChEBI" id="CHEBI:58210"/>
    </cofactor>
</comment>
<accession>A0A4T0H270</accession>
<evidence type="ECO:0000256" key="4">
    <source>
        <dbReference type="ARBA" id="ARBA00022664"/>
    </source>
</evidence>
<protein>
    <recommendedName>
        <fullName evidence="9">tRNA-dihydrouridine synthase</fullName>
        <ecNumber evidence="9">1.3.1.-</ecNumber>
    </recommendedName>
</protein>
<feature type="binding site" evidence="11">
    <location>
        <position position="218"/>
    </location>
    <ligand>
        <name>FMN</name>
        <dbReference type="ChEBI" id="CHEBI:58210"/>
    </ligand>
</feature>
<feature type="region of interest" description="Disordered" evidence="12">
    <location>
        <begin position="1"/>
        <end position="20"/>
    </location>
</feature>
<evidence type="ECO:0000256" key="2">
    <source>
        <dbReference type="ARBA" id="ARBA00022630"/>
    </source>
</evidence>
<dbReference type="PROSITE" id="PS01136">
    <property type="entry name" value="UPF0034"/>
    <property type="match status" value="1"/>
</dbReference>
<evidence type="ECO:0000256" key="11">
    <source>
        <dbReference type="PIRSR" id="PIRSR006621-2"/>
    </source>
</evidence>
<evidence type="ECO:0000256" key="6">
    <source>
        <dbReference type="ARBA" id="ARBA00023002"/>
    </source>
</evidence>
<evidence type="ECO:0000256" key="9">
    <source>
        <dbReference type="PIRNR" id="PIRNR006621"/>
    </source>
</evidence>
<dbReference type="AlphaFoldDB" id="A0A4T0H270"/>
<keyword evidence="3 9" id="KW-0288">FMN</keyword>
<evidence type="ECO:0000256" key="12">
    <source>
        <dbReference type="SAM" id="MobiDB-lite"/>
    </source>
</evidence>
<comment type="caution">
    <text evidence="14">The sequence shown here is derived from an EMBL/GenBank/DDBJ whole genome shotgun (WGS) entry which is preliminary data.</text>
</comment>
<dbReference type="EMBL" id="SPOI01000064">
    <property type="protein sequence ID" value="TIB38351.1"/>
    <property type="molecule type" value="Genomic_DNA"/>
</dbReference>
<evidence type="ECO:0000256" key="7">
    <source>
        <dbReference type="ARBA" id="ARBA00048342"/>
    </source>
</evidence>
<feature type="binding site" evidence="11">
    <location>
        <begin position="273"/>
        <end position="274"/>
    </location>
    <ligand>
        <name>FMN</name>
        <dbReference type="ChEBI" id="CHEBI:58210"/>
    </ligand>
</feature>
<feature type="binding site" evidence="11">
    <location>
        <begin position="39"/>
        <end position="41"/>
    </location>
    <ligand>
        <name>FMN</name>
        <dbReference type="ChEBI" id="CHEBI:58210"/>
    </ligand>
</feature>
<comment type="catalytic activity">
    <reaction evidence="8">
        <text>a 5,6-dihydrouridine in mRNA + NADP(+) = a uridine in mRNA + NADPH + H(+)</text>
        <dbReference type="Rhea" id="RHEA:69855"/>
        <dbReference type="Rhea" id="RHEA-COMP:14658"/>
        <dbReference type="Rhea" id="RHEA-COMP:17789"/>
        <dbReference type="ChEBI" id="CHEBI:15378"/>
        <dbReference type="ChEBI" id="CHEBI:57783"/>
        <dbReference type="ChEBI" id="CHEBI:58349"/>
        <dbReference type="ChEBI" id="CHEBI:65315"/>
        <dbReference type="ChEBI" id="CHEBI:74443"/>
    </reaction>
    <physiologicalReaction direction="right-to-left" evidence="8">
        <dbReference type="Rhea" id="RHEA:69857"/>
    </physiologicalReaction>
</comment>